<protein>
    <submittedName>
        <fullName evidence="2">Zinc-binding alcohol dehydrogenase family protein</fullName>
    </submittedName>
</protein>
<dbReference type="Pfam" id="PF00107">
    <property type="entry name" value="ADH_zinc_N"/>
    <property type="match status" value="1"/>
</dbReference>
<dbReference type="GeneID" id="78127820"/>
<dbReference type="RefSeq" id="WP_152581367.1">
    <property type="nucleotide sequence ID" value="NZ_JAKVIV010000001.1"/>
</dbReference>
<organism evidence="2 3">
    <name type="scientific">Bifidobacterium tibiigranuli</name>
    <dbReference type="NCBI Taxonomy" id="2172043"/>
    <lineage>
        <taxon>Bacteria</taxon>
        <taxon>Bacillati</taxon>
        <taxon>Actinomycetota</taxon>
        <taxon>Actinomycetes</taxon>
        <taxon>Bifidobacteriales</taxon>
        <taxon>Bifidobacteriaceae</taxon>
        <taxon>Bifidobacterium</taxon>
    </lineage>
</organism>
<dbReference type="InterPro" id="IPR051397">
    <property type="entry name" value="Zn-ADH-like_protein"/>
</dbReference>
<gene>
    <name evidence="2" type="ORF">DDE84_09010</name>
</gene>
<accession>A0A5N6S1S5</accession>
<dbReference type="Gene3D" id="3.90.180.10">
    <property type="entry name" value="Medium-chain alcohol dehydrogenases, catalytic domain"/>
    <property type="match status" value="2"/>
</dbReference>
<comment type="caution">
    <text evidence="2">The sequence shown here is derived from an EMBL/GenBank/DDBJ whole genome shotgun (WGS) entry which is preliminary data.</text>
</comment>
<dbReference type="AlphaFoldDB" id="A0A5N6S1S5"/>
<dbReference type="OrthoDB" id="9787435at2"/>
<proteinExistence type="predicted"/>
<dbReference type="SUPFAM" id="SSF50129">
    <property type="entry name" value="GroES-like"/>
    <property type="match status" value="1"/>
</dbReference>
<evidence type="ECO:0000259" key="1">
    <source>
        <dbReference type="Pfam" id="PF00107"/>
    </source>
</evidence>
<dbReference type="InterPro" id="IPR036291">
    <property type="entry name" value="NAD(P)-bd_dom_sf"/>
</dbReference>
<keyword evidence="3" id="KW-1185">Reference proteome</keyword>
<dbReference type="Gene3D" id="3.40.50.720">
    <property type="entry name" value="NAD(P)-binding Rossmann-like Domain"/>
    <property type="match status" value="1"/>
</dbReference>
<sequence length="318" mass="33430">MKAAVVSGFGESPRYADAPEPVASGADEVVVDVLASALSPRVRSQAAGSHYTSTNDLPLVPGIDGVGRLPDGTLAYFLMPDTNHGAMAERTAIDLRRAVPLPEGADPIQLAAAMNPAMASWVALKQRVTFEHGQSVLVLGATGSAGHAAVEVANRLGASEIVAVGRGGDRMQDLRKHGASRIIDLNETSDTVARNLAQAGSEIDIVIDFLWGEPTSKALYAIIPNRARDEQALTWIQIGSAAGLESPIPAAALRAANLRIIGSGQGSVPLRAYRQEIEALAQEIHAGAFTTATRRVPLRDVEQAWADTSSTERIVIVP</sequence>
<dbReference type="EMBL" id="QDAG01000009">
    <property type="protein sequence ID" value="KAE8127156.1"/>
    <property type="molecule type" value="Genomic_DNA"/>
</dbReference>
<dbReference type="PANTHER" id="PTHR43677:SF11">
    <property type="entry name" value="ZINC-CONTAINING ALCOHOL DEHYDROGENASE"/>
    <property type="match status" value="1"/>
</dbReference>
<evidence type="ECO:0000313" key="2">
    <source>
        <dbReference type="EMBL" id="KAE8127156.1"/>
    </source>
</evidence>
<evidence type="ECO:0000313" key="3">
    <source>
        <dbReference type="Proteomes" id="UP000325415"/>
    </source>
</evidence>
<reference evidence="2 3" key="1">
    <citation type="submission" date="2018-04" db="EMBL/GenBank/DDBJ databases">
        <authorList>
            <person name="Eckel V.P."/>
            <person name="Vogel R.F."/>
        </authorList>
    </citation>
    <scope>NUCLEOTIDE SEQUENCE [LARGE SCALE GENOMIC DNA]</scope>
    <source>
        <strain evidence="3">TMW 2.1764</strain>
    </source>
</reference>
<feature type="domain" description="Alcohol dehydrogenase-like C-terminal" evidence="1">
    <location>
        <begin position="146"/>
        <end position="273"/>
    </location>
</feature>
<name>A0A5N6S1S5_9BIFI</name>
<dbReference type="Proteomes" id="UP000325415">
    <property type="component" value="Unassembled WGS sequence"/>
</dbReference>
<dbReference type="GO" id="GO:0016491">
    <property type="term" value="F:oxidoreductase activity"/>
    <property type="evidence" value="ECO:0007669"/>
    <property type="project" value="TreeGrafter"/>
</dbReference>
<dbReference type="PANTHER" id="PTHR43677">
    <property type="entry name" value="SHORT-CHAIN DEHYDROGENASE/REDUCTASE"/>
    <property type="match status" value="1"/>
</dbReference>
<dbReference type="SUPFAM" id="SSF51735">
    <property type="entry name" value="NAD(P)-binding Rossmann-fold domains"/>
    <property type="match status" value="1"/>
</dbReference>
<dbReference type="InterPro" id="IPR013149">
    <property type="entry name" value="ADH-like_C"/>
</dbReference>
<dbReference type="InterPro" id="IPR011032">
    <property type="entry name" value="GroES-like_sf"/>
</dbReference>